<keyword evidence="2" id="KW-0472">Membrane</keyword>
<dbReference type="RefSeq" id="WP_307435500.1">
    <property type="nucleotide sequence ID" value="NZ_JAUSVK010000001.1"/>
</dbReference>
<name>A0ABU0FMZ7_9HYPH</name>
<feature type="transmembrane region" description="Helical" evidence="2">
    <location>
        <begin position="158"/>
        <end position="182"/>
    </location>
</feature>
<feature type="region of interest" description="Disordered" evidence="1">
    <location>
        <begin position="1"/>
        <end position="149"/>
    </location>
</feature>
<evidence type="ECO:0000313" key="3">
    <source>
        <dbReference type="EMBL" id="MDQ0395975.1"/>
    </source>
</evidence>
<protein>
    <submittedName>
        <fullName evidence="3">Uncharacterized protein</fullName>
    </submittedName>
</protein>
<feature type="compositionally biased region" description="Low complexity" evidence="1">
    <location>
        <begin position="34"/>
        <end position="93"/>
    </location>
</feature>
<keyword evidence="4" id="KW-1185">Reference proteome</keyword>
<sequence length="506" mass="49410">MVREDDTAGGQARQKSMAVRPTTLDLNAVEIRTESSAAAPESAGAPAEGDPQAEGEPGQPGPWSGETPQEPAAPAAGETPDTDAATAAAVGPEGEAEPRLDTSDAPRAAVDAGTPEEPATAPADAAAETAGDHAAPPVQPAPKLDIFETPPPQRRLPLLLAALAGGVAGAVLVLAAVSSGLVPLGRSNDDLSPRLAAAEQDIASNKSAADQAMSRAAAAEDAAKAARDAANDALNLAGEAQKSAAATPAGTAPAAASGDAGPLADRLAKAEADIASLHAALDEAAKAQEAAIAPVGDKAAAAAAAASEVQAGLRDTQKQVAALAASTSAASNKAAAYAVALAEVAQAVRDGRPFEPELKTAAAIGGNADALAPLAALAATGVPSTETLAASFDAVRPAIVAALTPKPPSPPADAGVMDRLMSSLGHVVVITREGDGSPDDPAAPVQKVSDALHRGDLAGAVAVFKAMPEAGQQAGAAWLAQAGSALGALDVIQAETAAALQKFSSP</sequence>
<keyword evidence="2" id="KW-1133">Transmembrane helix</keyword>
<evidence type="ECO:0000313" key="4">
    <source>
        <dbReference type="Proteomes" id="UP001237448"/>
    </source>
</evidence>
<organism evidence="3 4">
    <name type="scientific">Labrys monachus</name>
    <dbReference type="NCBI Taxonomy" id="217067"/>
    <lineage>
        <taxon>Bacteria</taxon>
        <taxon>Pseudomonadati</taxon>
        <taxon>Pseudomonadota</taxon>
        <taxon>Alphaproteobacteria</taxon>
        <taxon>Hyphomicrobiales</taxon>
        <taxon>Xanthobacteraceae</taxon>
        <taxon>Labrys</taxon>
    </lineage>
</organism>
<dbReference type="Proteomes" id="UP001237448">
    <property type="component" value="Unassembled WGS sequence"/>
</dbReference>
<comment type="caution">
    <text evidence="3">The sequence shown here is derived from an EMBL/GenBank/DDBJ whole genome shotgun (WGS) entry which is preliminary data.</text>
</comment>
<keyword evidence="2" id="KW-0812">Transmembrane</keyword>
<dbReference type="EMBL" id="JAUSVK010000001">
    <property type="protein sequence ID" value="MDQ0395975.1"/>
    <property type="molecule type" value="Genomic_DNA"/>
</dbReference>
<feature type="compositionally biased region" description="Low complexity" evidence="1">
    <location>
        <begin position="111"/>
        <end position="136"/>
    </location>
</feature>
<proteinExistence type="predicted"/>
<gene>
    <name evidence="3" type="ORF">J3R73_005767</name>
</gene>
<accession>A0ABU0FMZ7</accession>
<reference evidence="3 4" key="1">
    <citation type="submission" date="2023-07" db="EMBL/GenBank/DDBJ databases">
        <title>Genomic Encyclopedia of Type Strains, Phase IV (KMG-IV): sequencing the most valuable type-strain genomes for metagenomic binning, comparative biology and taxonomic classification.</title>
        <authorList>
            <person name="Goeker M."/>
        </authorList>
    </citation>
    <scope>NUCLEOTIDE SEQUENCE [LARGE SCALE GENOMIC DNA]</scope>
    <source>
        <strain evidence="3 4">DSM 5896</strain>
    </source>
</reference>
<evidence type="ECO:0000256" key="2">
    <source>
        <dbReference type="SAM" id="Phobius"/>
    </source>
</evidence>
<evidence type="ECO:0000256" key="1">
    <source>
        <dbReference type="SAM" id="MobiDB-lite"/>
    </source>
</evidence>